<feature type="transmembrane region" description="Helical" evidence="9">
    <location>
        <begin position="40"/>
        <end position="60"/>
    </location>
</feature>
<comment type="subcellular location">
    <subcellularLocation>
        <location evidence="1">Cell membrane</location>
        <topology evidence="1">Multi-pass membrane protein</topology>
    </subcellularLocation>
</comment>
<keyword evidence="8 9" id="KW-0472">Membrane</keyword>
<evidence type="ECO:0000256" key="8">
    <source>
        <dbReference type="ARBA" id="ARBA00023136"/>
    </source>
</evidence>
<dbReference type="GO" id="GO:0005886">
    <property type="term" value="C:plasma membrane"/>
    <property type="evidence" value="ECO:0007669"/>
    <property type="project" value="UniProtKB-SubCell"/>
</dbReference>
<proteinExistence type="inferred from homology"/>
<evidence type="ECO:0000256" key="6">
    <source>
        <dbReference type="ARBA" id="ARBA00022989"/>
    </source>
</evidence>
<feature type="transmembrane region" description="Helical" evidence="9">
    <location>
        <begin position="476"/>
        <end position="496"/>
    </location>
</feature>
<gene>
    <name evidence="10" type="ORF">SAMN04488011_101738</name>
</gene>
<feature type="transmembrane region" description="Helical" evidence="9">
    <location>
        <begin position="9"/>
        <end position="28"/>
    </location>
</feature>
<feature type="transmembrane region" description="Helical" evidence="9">
    <location>
        <begin position="72"/>
        <end position="90"/>
    </location>
</feature>
<sequence>MPGRIERSPFFLVLMAIGSAAMLVPAVHGYQSRELEVARAFFYGAVLFGVLTLLVGLAVGRQNRDRPVRSDLLALTCGLLVLPLMLALPFHQSLEGIPLRDAWFEMVSCLTTTGASLFLRVEGLPDTLHLWRAMVGWLGGLLFWVAALAIFAPLNLGGFEVVVAEQSRANRKSLSETRMRDSTHRLTRYTARLTPIYAGLTVVLWILLVLSGMEPFRASIAAMSTLSTSGITAGGDGATGGVLSELVIFAFLLFAVSRLTFSSDNTRRAPGYLWRDPEVRLAATLIVLVPAFLFLRHFFAAFEYAGAEDLGQSLRVLWGGLFTTLSFLTTTGFESVAFADARIWSGLTTPGLILMGLALIGGGVATTAGGVKLLRIYALYRHGIREMERLIHPSSVGGSGSAARRLRREGAFVAWIFFMLFAMSATIIMAAITLVGPGFETAMILTIAALSTTGPLAQVAGEAPIFYDTLTDGTRVILALAMVLGRLETLAFIALFDAGFWRE</sequence>
<organism evidence="10 11">
    <name type="scientific">Palleronia pelagia</name>
    <dbReference type="NCBI Taxonomy" id="387096"/>
    <lineage>
        <taxon>Bacteria</taxon>
        <taxon>Pseudomonadati</taxon>
        <taxon>Pseudomonadota</taxon>
        <taxon>Alphaproteobacteria</taxon>
        <taxon>Rhodobacterales</taxon>
        <taxon>Roseobacteraceae</taxon>
        <taxon>Palleronia</taxon>
    </lineage>
</organism>
<comment type="similarity">
    <text evidence="2">Belongs to the TrkH potassium transport family.</text>
</comment>
<keyword evidence="7" id="KW-0406">Ion transport</keyword>
<accession>A0A1H8BUU8</accession>
<dbReference type="InterPro" id="IPR003445">
    <property type="entry name" value="Cat_transpt"/>
</dbReference>
<feature type="transmembrane region" description="Helical" evidence="9">
    <location>
        <begin position="412"/>
        <end position="435"/>
    </location>
</feature>
<evidence type="ECO:0000256" key="3">
    <source>
        <dbReference type="ARBA" id="ARBA00022448"/>
    </source>
</evidence>
<evidence type="ECO:0000256" key="2">
    <source>
        <dbReference type="ARBA" id="ARBA00009137"/>
    </source>
</evidence>
<feature type="transmembrane region" description="Helical" evidence="9">
    <location>
        <begin position="237"/>
        <end position="261"/>
    </location>
</feature>
<dbReference type="GO" id="GO:0030001">
    <property type="term" value="P:metal ion transport"/>
    <property type="evidence" value="ECO:0007669"/>
    <property type="project" value="UniProtKB-ARBA"/>
</dbReference>
<dbReference type="AlphaFoldDB" id="A0A1H8BUU8"/>
<feature type="transmembrane region" description="Helical" evidence="9">
    <location>
        <begin position="314"/>
        <end position="333"/>
    </location>
</feature>
<dbReference type="PANTHER" id="PTHR32024:SF2">
    <property type="entry name" value="TRK SYSTEM POTASSIUM UPTAKE PROTEIN TRKG-RELATED"/>
    <property type="match status" value="1"/>
</dbReference>
<dbReference type="EMBL" id="FOCM01000001">
    <property type="protein sequence ID" value="SEM86655.1"/>
    <property type="molecule type" value="Genomic_DNA"/>
</dbReference>
<dbReference type="GO" id="GO:0008324">
    <property type="term" value="F:monoatomic cation transmembrane transporter activity"/>
    <property type="evidence" value="ECO:0007669"/>
    <property type="project" value="InterPro"/>
</dbReference>
<evidence type="ECO:0000256" key="4">
    <source>
        <dbReference type="ARBA" id="ARBA00022475"/>
    </source>
</evidence>
<keyword evidence="3" id="KW-0813">Transport</keyword>
<feature type="transmembrane region" description="Helical" evidence="9">
    <location>
        <begin position="281"/>
        <end position="302"/>
    </location>
</feature>
<evidence type="ECO:0000256" key="7">
    <source>
        <dbReference type="ARBA" id="ARBA00023065"/>
    </source>
</evidence>
<keyword evidence="11" id="KW-1185">Reference proteome</keyword>
<protein>
    <submittedName>
        <fullName evidence="10">Trk system potassium uptake protein TrkH</fullName>
    </submittedName>
</protein>
<feature type="transmembrane region" description="Helical" evidence="9">
    <location>
        <begin position="353"/>
        <end position="380"/>
    </location>
</feature>
<evidence type="ECO:0000256" key="1">
    <source>
        <dbReference type="ARBA" id="ARBA00004651"/>
    </source>
</evidence>
<feature type="transmembrane region" description="Helical" evidence="9">
    <location>
        <begin position="196"/>
        <end position="216"/>
    </location>
</feature>
<feature type="transmembrane region" description="Helical" evidence="9">
    <location>
        <begin position="133"/>
        <end position="154"/>
    </location>
</feature>
<reference evidence="11" key="1">
    <citation type="submission" date="2016-10" db="EMBL/GenBank/DDBJ databases">
        <authorList>
            <person name="Varghese N."/>
            <person name="Submissions S."/>
        </authorList>
    </citation>
    <scope>NUCLEOTIDE SEQUENCE [LARGE SCALE GENOMIC DNA]</scope>
    <source>
        <strain evidence="11">DSM 26893</strain>
    </source>
</reference>
<evidence type="ECO:0000256" key="9">
    <source>
        <dbReference type="SAM" id="Phobius"/>
    </source>
</evidence>
<keyword evidence="6 9" id="KW-1133">Transmembrane helix</keyword>
<evidence type="ECO:0000313" key="11">
    <source>
        <dbReference type="Proteomes" id="UP000199372"/>
    </source>
</evidence>
<dbReference type="OrthoDB" id="7818483at2"/>
<keyword evidence="4" id="KW-1003">Cell membrane</keyword>
<evidence type="ECO:0000313" key="10">
    <source>
        <dbReference type="EMBL" id="SEM86655.1"/>
    </source>
</evidence>
<keyword evidence="5 9" id="KW-0812">Transmembrane</keyword>
<dbReference type="Proteomes" id="UP000199372">
    <property type="component" value="Unassembled WGS sequence"/>
</dbReference>
<evidence type="ECO:0000256" key="5">
    <source>
        <dbReference type="ARBA" id="ARBA00022692"/>
    </source>
</evidence>
<name>A0A1H8BUU8_9RHOB</name>
<dbReference type="PANTHER" id="PTHR32024">
    <property type="entry name" value="TRK SYSTEM POTASSIUM UPTAKE PROTEIN TRKG-RELATED"/>
    <property type="match status" value="1"/>
</dbReference>
<dbReference type="Pfam" id="PF02386">
    <property type="entry name" value="TrkH"/>
    <property type="match status" value="2"/>
</dbReference>